<gene>
    <name evidence="6" type="ORF">NBT09_07445</name>
</gene>
<dbReference type="PROSITE" id="PS50850">
    <property type="entry name" value="MFS"/>
    <property type="match status" value="1"/>
</dbReference>
<keyword evidence="1 4" id="KW-0812">Transmembrane</keyword>
<evidence type="ECO:0000256" key="4">
    <source>
        <dbReference type="SAM" id="Phobius"/>
    </source>
</evidence>
<evidence type="ECO:0000313" key="7">
    <source>
        <dbReference type="Proteomes" id="UP001056268"/>
    </source>
</evidence>
<protein>
    <recommendedName>
        <fullName evidence="5">Major facilitator superfamily (MFS) profile domain-containing protein</fullName>
    </recommendedName>
</protein>
<evidence type="ECO:0000256" key="3">
    <source>
        <dbReference type="ARBA" id="ARBA00023136"/>
    </source>
</evidence>
<keyword evidence="3 4" id="KW-0472">Membrane</keyword>
<keyword evidence="7" id="KW-1185">Reference proteome</keyword>
<keyword evidence="2 4" id="KW-1133">Transmembrane helix</keyword>
<proteinExistence type="predicted"/>
<sequence>MANLPTYAEWGYTASVCMIICRIVQGLSSIGEIVSAEIYITEITNPPIRYFAVAIIETIGLVGATVALIITTVAVVK</sequence>
<evidence type="ECO:0000259" key="5">
    <source>
        <dbReference type="PROSITE" id="PS50850"/>
    </source>
</evidence>
<dbReference type="Gene3D" id="1.20.1250.20">
    <property type="entry name" value="MFS general substrate transporter like domains"/>
    <property type="match status" value="1"/>
</dbReference>
<feature type="domain" description="Major facilitator superfamily (MFS) profile" evidence="5">
    <location>
        <begin position="1"/>
        <end position="77"/>
    </location>
</feature>
<reference evidence="6" key="1">
    <citation type="submission" date="2022-05" db="EMBL/GenBank/DDBJ databases">
        <title>Tracking Rickettsia raoultii infection dynamics in vivo by bioorthogonal metabolic labeling.</title>
        <authorList>
            <person name="Zhu D.-Y."/>
            <person name="Jia N."/>
            <person name="Li C."/>
            <person name="Zhang M.-Z."/>
            <person name="Liu H.-B."/>
            <person name="Cao W.-C."/>
        </authorList>
    </citation>
    <scope>NUCLEOTIDE SEQUENCE</scope>
    <source>
        <strain evidence="6">BIME</strain>
    </source>
</reference>
<dbReference type="SUPFAM" id="SSF103473">
    <property type="entry name" value="MFS general substrate transporter"/>
    <property type="match status" value="1"/>
</dbReference>
<evidence type="ECO:0000256" key="2">
    <source>
        <dbReference type="ARBA" id="ARBA00022989"/>
    </source>
</evidence>
<feature type="transmembrane region" description="Helical" evidence="4">
    <location>
        <begin position="50"/>
        <end position="76"/>
    </location>
</feature>
<accession>A0ABY4TZJ7</accession>
<dbReference type="InterPro" id="IPR020846">
    <property type="entry name" value="MFS_dom"/>
</dbReference>
<dbReference type="InterPro" id="IPR036259">
    <property type="entry name" value="MFS_trans_sf"/>
</dbReference>
<dbReference type="Proteomes" id="UP001056268">
    <property type="component" value="Chromosome"/>
</dbReference>
<organism evidence="6 7">
    <name type="scientific">Rickettsia conorii subsp. raoultii</name>
    <dbReference type="NCBI Taxonomy" id="369822"/>
    <lineage>
        <taxon>Bacteria</taxon>
        <taxon>Pseudomonadati</taxon>
        <taxon>Pseudomonadota</taxon>
        <taxon>Alphaproteobacteria</taxon>
        <taxon>Rickettsiales</taxon>
        <taxon>Rickettsiaceae</taxon>
        <taxon>Rickettsieae</taxon>
        <taxon>Rickettsia</taxon>
        <taxon>spotted fever group</taxon>
    </lineage>
</organism>
<evidence type="ECO:0000256" key="1">
    <source>
        <dbReference type="ARBA" id="ARBA00022692"/>
    </source>
</evidence>
<name>A0ABY4TZJ7_RICCR</name>
<dbReference type="RefSeq" id="WP_250719783.1">
    <property type="nucleotide sequence ID" value="NZ_CP098324.1"/>
</dbReference>
<evidence type="ECO:0000313" key="6">
    <source>
        <dbReference type="EMBL" id="URW77786.1"/>
    </source>
</evidence>
<dbReference type="EMBL" id="CP098324">
    <property type="protein sequence ID" value="URW77786.1"/>
    <property type="molecule type" value="Genomic_DNA"/>
</dbReference>